<dbReference type="EMBL" id="SNRY01000876">
    <property type="protein sequence ID" value="KAA6335606.1"/>
    <property type="molecule type" value="Genomic_DNA"/>
</dbReference>
<accession>A0A5J4RNP4</accession>
<reference evidence="1" key="1">
    <citation type="submission" date="2019-03" db="EMBL/GenBank/DDBJ databases">
        <title>Single cell metagenomics reveals metabolic interactions within the superorganism composed of flagellate Streblomastix strix and complex community of Bacteroidetes bacteria on its surface.</title>
        <authorList>
            <person name="Treitli S.C."/>
            <person name="Kolisko M."/>
            <person name="Husnik F."/>
            <person name="Keeling P."/>
            <person name="Hampl V."/>
        </authorList>
    </citation>
    <scope>NUCLEOTIDE SEQUENCE</scope>
    <source>
        <strain evidence="1">STM</strain>
    </source>
</reference>
<name>A0A5J4RNP4_9ZZZZ</name>
<organism evidence="1">
    <name type="scientific">termite gut metagenome</name>
    <dbReference type="NCBI Taxonomy" id="433724"/>
    <lineage>
        <taxon>unclassified sequences</taxon>
        <taxon>metagenomes</taxon>
        <taxon>organismal metagenomes</taxon>
    </lineage>
</organism>
<proteinExistence type="predicted"/>
<dbReference type="PROSITE" id="PS51257">
    <property type="entry name" value="PROKAR_LIPOPROTEIN"/>
    <property type="match status" value="1"/>
</dbReference>
<dbReference type="AlphaFoldDB" id="A0A5J4RNP4"/>
<sequence length="135" mass="15514">MRNFMRFLTITLIATLAFGLSSCSKHDLPDYKKVHYDVTAQGYVKDTITLSNTDINLHFVKLQSIELQINKFYRESGLPYAAVGKLKLKSGSMEDDVDAYLKKAFGKHITYDIVVQGVVEYSSFVRFDIYRELKK</sequence>
<evidence type="ECO:0000313" key="1">
    <source>
        <dbReference type="EMBL" id="KAA6335606.1"/>
    </source>
</evidence>
<comment type="caution">
    <text evidence="1">The sequence shown here is derived from an EMBL/GenBank/DDBJ whole genome shotgun (WGS) entry which is preliminary data.</text>
</comment>
<gene>
    <name evidence="1" type="ORF">EZS27_016173</name>
</gene>
<protein>
    <submittedName>
        <fullName evidence="1">Uncharacterized protein</fullName>
    </submittedName>
</protein>